<dbReference type="AlphaFoldDB" id="A0A371EM45"/>
<sequence>MALIAGGDNGIGKHTLEVIAKRHSSSGNPKSFDNIVDNMVEGVRYTYVVFQPWCIQYLKLEKTKSYELKSGLIHLLPKFHGLASKDPHKHLKEFHVVCSTMRPHGIPKDYIKTKTFTFSLNGIIKDWLYL</sequence>
<gene>
    <name evidence="1" type="ORF">CR513_54035</name>
</gene>
<name>A0A371EM45_MUCPR</name>
<reference evidence="1" key="1">
    <citation type="submission" date="2018-05" db="EMBL/GenBank/DDBJ databases">
        <title>Draft genome of Mucuna pruriens seed.</title>
        <authorList>
            <person name="Nnadi N.E."/>
            <person name="Vos R."/>
            <person name="Hasami M.H."/>
            <person name="Devisetty U.K."/>
            <person name="Aguiy J.C."/>
        </authorList>
    </citation>
    <scope>NUCLEOTIDE SEQUENCE [LARGE SCALE GENOMIC DNA]</scope>
    <source>
        <strain evidence="1">JCA_2017</strain>
    </source>
</reference>
<evidence type="ECO:0000313" key="2">
    <source>
        <dbReference type="Proteomes" id="UP000257109"/>
    </source>
</evidence>
<protein>
    <submittedName>
        <fullName evidence="1">Uncharacterized protein</fullName>
    </submittedName>
</protein>
<feature type="non-terminal residue" evidence="1">
    <location>
        <position position="1"/>
    </location>
</feature>
<keyword evidence="2" id="KW-1185">Reference proteome</keyword>
<dbReference type="EMBL" id="QJKJ01013128">
    <property type="protein sequence ID" value="RDX67120.1"/>
    <property type="molecule type" value="Genomic_DNA"/>
</dbReference>
<evidence type="ECO:0000313" key="1">
    <source>
        <dbReference type="EMBL" id="RDX67120.1"/>
    </source>
</evidence>
<dbReference type="OrthoDB" id="1422241at2759"/>
<proteinExistence type="predicted"/>
<accession>A0A371EM45</accession>
<organism evidence="1 2">
    <name type="scientific">Mucuna pruriens</name>
    <name type="common">Velvet bean</name>
    <name type="synonym">Dolichos pruriens</name>
    <dbReference type="NCBI Taxonomy" id="157652"/>
    <lineage>
        <taxon>Eukaryota</taxon>
        <taxon>Viridiplantae</taxon>
        <taxon>Streptophyta</taxon>
        <taxon>Embryophyta</taxon>
        <taxon>Tracheophyta</taxon>
        <taxon>Spermatophyta</taxon>
        <taxon>Magnoliopsida</taxon>
        <taxon>eudicotyledons</taxon>
        <taxon>Gunneridae</taxon>
        <taxon>Pentapetalae</taxon>
        <taxon>rosids</taxon>
        <taxon>fabids</taxon>
        <taxon>Fabales</taxon>
        <taxon>Fabaceae</taxon>
        <taxon>Papilionoideae</taxon>
        <taxon>50 kb inversion clade</taxon>
        <taxon>NPAAA clade</taxon>
        <taxon>indigoferoid/millettioid clade</taxon>
        <taxon>Phaseoleae</taxon>
        <taxon>Mucuna</taxon>
    </lineage>
</organism>
<comment type="caution">
    <text evidence="1">The sequence shown here is derived from an EMBL/GenBank/DDBJ whole genome shotgun (WGS) entry which is preliminary data.</text>
</comment>
<dbReference type="Proteomes" id="UP000257109">
    <property type="component" value="Unassembled WGS sequence"/>
</dbReference>